<gene>
    <name evidence="4" type="ORF">FRZ03_12885</name>
</gene>
<accession>A0A5C6JUN0</accession>
<evidence type="ECO:0000313" key="5">
    <source>
        <dbReference type="Proteomes" id="UP000320481"/>
    </source>
</evidence>
<protein>
    <submittedName>
        <fullName evidence="4">DUF4232 domain-containing protein</fullName>
    </submittedName>
</protein>
<name>A0A5C6JUN0_9ACTN</name>
<dbReference type="Pfam" id="PF14016">
    <property type="entry name" value="DUF4232"/>
    <property type="match status" value="1"/>
</dbReference>
<comment type="caution">
    <text evidence="4">The sequence shown here is derived from an EMBL/GenBank/DDBJ whole genome shotgun (WGS) entry which is preliminary data.</text>
</comment>
<keyword evidence="5" id="KW-1185">Reference proteome</keyword>
<feature type="region of interest" description="Disordered" evidence="1">
    <location>
        <begin position="122"/>
        <end position="142"/>
    </location>
</feature>
<evidence type="ECO:0000256" key="1">
    <source>
        <dbReference type="SAM" id="MobiDB-lite"/>
    </source>
</evidence>
<feature type="domain" description="DUF4232" evidence="3">
    <location>
        <begin position="167"/>
        <end position="288"/>
    </location>
</feature>
<evidence type="ECO:0000313" key="4">
    <source>
        <dbReference type="EMBL" id="TWV48877.1"/>
    </source>
</evidence>
<feature type="signal peptide" evidence="2">
    <location>
        <begin position="1"/>
        <end position="25"/>
    </location>
</feature>
<evidence type="ECO:0000259" key="3">
    <source>
        <dbReference type="Pfam" id="PF14016"/>
    </source>
</evidence>
<evidence type="ECO:0000256" key="2">
    <source>
        <dbReference type="SAM" id="SignalP"/>
    </source>
</evidence>
<reference evidence="4" key="1">
    <citation type="journal article" date="2019" name="Microbiol. Resour. Announc.">
        <title>Draft Genomic Sequences of Streptomyces misionensis and Streptomyces albidoflavus, bacteria applied for phytopathogen biocontrol.</title>
        <authorList>
            <person name="Pylro V."/>
            <person name="Dias A."/>
            <person name="Andreote F."/>
            <person name="Varani A."/>
            <person name="Andreote C."/>
            <person name="Bernardo E."/>
            <person name="Martins T."/>
        </authorList>
    </citation>
    <scope>NUCLEOTIDE SEQUENCE [LARGE SCALE GENOMIC DNA]</scope>
    <source>
        <strain evidence="4">66</strain>
    </source>
</reference>
<organism evidence="4 5">
    <name type="scientific">Streptomyces misionensis</name>
    <dbReference type="NCBI Taxonomy" id="67331"/>
    <lineage>
        <taxon>Bacteria</taxon>
        <taxon>Bacillati</taxon>
        <taxon>Actinomycetota</taxon>
        <taxon>Actinomycetes</taxon>
        <taxon>Kitasatosporales</taxon>
        <taxon>Streptomycetaceae</taxon>
        <taxon>Streptomyces</taxon>
    </lineage>
</organism>
<feature type="chain" id="PRO_5023040758" evidence="2">
    <location>
        <begin position="26"/>
        <end position="323"/>
    </location>
</feature>
<dbReference type="AlphaFoldDB" id="A0A5C6JUN0"/>
<dbReference type="RefSeq" id="WP_146465276.1">
    <property type="nucleotide sequence ID" value="NZ_VOGW01000071.1"/>
</dbReference>
<dbReference type="InterPro" id="IPR025326">
    <property type="entry name" value="DUF4232"/>
</dbReference>
<dbReference type="PROSITE" id="PS51257">
    <property type="entry name" value="PROKAR_LIPOPROTEIN"/>
    <property type="match status" value="1"/>
</dbReference>
<proteinExistence type="predicted"/>
<dbReference type="Proteomes" id="UP000320481">
    <property type="component" value="Unassembled WGS sequence"/>
</dbReference>
<dbReference type="EMBL" id="VOGW01000071">
    <property type="protein sequence ID" value="TWV48877.1"/>
    <property type="molecule type" value="Genomic_DNA"/>
</dbReference>
<keyword evidence="2" id="KW-0732">Signal</keyword>
<sequence>MRRATPLLPALAVLLLLTACGTEHAGVPGAAEPMSSLPVTDPPVDGVRITSLTLPSATPGPTAADRSRVHADPLPAAGDSGISAAYEVTNNGTEALTYTILFDFTTDAGEVMGNRHETVRSVGPGTTRRGTVRLGAPAPGSSRVSRVEVAQVTRVPAAEAPPAPGQCPPSGIRLTADDGDAAMGLRVVGLRLENCGKRDYALDGYPLLEPLDEDLAPVQGVRIVHGSGSLSTDPQFDQPARALVLKPGESAVSGLMRNTTGSGTPVDVPYVRVRAERGAAPVTVTPGSVGQYRGLGRCMGRAGGVQCCRRMKGAGRGGTGARG</sequence>